<reference evidence="1 2" key="1">
    <citation type="submission" date="2018-10" db="EMBL/GenBank/DDBJ databases">
        <authorList>
            <consortium name="IHU Genomes"/>
        </authorList>
    </citation>
    <scope>NUCLEOTIDE SEQUENCE [LARGE SCALE GENOMIC DNA]</scope>
    <source>
        <strain evidence="1 2">A1</strain>
    </source>
</reference>
<dbReference type="Proteomes" id="UP000594342">
    <property type="component" value="Unassembled WGS sequence"/>
</dbReference>
<comment type="caution">
    <text evidence="1">The sequence shown here is derived from an EMBL/GenBank/DDBJ whole genome shotgun (WGS) entry which is preliminary data.</text>
</comment>
<proteinExistence type="predicted"/>
<sequence length="125" mass="14186">MRVVVGTTYHVGYYSYITNASIRSKSGTLTVYHAIDQSTRSKIGSPDQIDVPLVKVFSIDTKEGDTLEVKYDMSGYNEYKPNKRVDENFKLVVNGKVAHSAQYIQTYVIEFEGECSLNEDMFVDH</sequence>
<protein>
    <submittedName>
        <fullName evidence="1">Uncharacterized protein</fullName>
    </submittedName>
</protein>
<gene>
    <name evidence="1" type="ORF">YASMINEVIRUS_1558</name>
</gene>
<evidence type="ECO:0000313" key="1">
    <source>
        <dbReference type="EMBL" id="VBB19026.1"/>
    </source>
</evidence>
<evidence type="ECO:0000313" key="2">
    <source>
        <dbReference type="Proteomes" id="UP000594342"/>
    </source>
</evidence>
<organism evidence="1 2">
    <name type="scientific">Yasminevirus sp. GU-2018</name>
    <dbReference type="NCBI Taxonomy" id="2420051"/>
    <lineage>
        <taxon>Viruses</taxon>
        <taxon>Varidnaviria</taxon>
        <taxon>Bamfordvirae</taxon>
        <taxon>Nucleocytoviricota</taxon>
        <taxon>Megaviricetes</taxon>
        <taxon>Imitervirales</taxon>
        <taxon>Mimiviridae</taxon>
        <taxon>Klosneuvirinae</taxon>
        <taxon>Yasminevirus</taxon>
        <taxon>Yasminevirus saudimassiliense</taxon>
    </lineage>
</organism>
<accession>A0A5K0UCC8</accession>
<name>A0A5K0UCC8_9VIRU</name>
<dbReference type="EMBL" id="UPSH01000002">
    <property type="protein sequence ID" value="VBB19026.1"/>
    <property type="molecule type" value="Genomic_DNA"/>
</dbReference>
<keyword evidence="2" id="KW-1185">Reference proteome</keyword>